<dbReference type="EMBL" id="MHQZ01000023">
    <property type="protein sequence ID" value="OHA13805.1"/>
    <property type="molecule type" value="Genomic_DNA"/>
</dbReference>
<accession>A0A1G2LQB4</accession>
<dbReference type="Proteomes" id="UP000178302">
    <property type="component" value="Unassembled WGS sequence"/>
</dbReference>
<evidence type="ECO:0000313" key="2">
    <source>
        <dbReference type="Proteomes" id="UP000178302"/>
    </source>
</evidence>
<name>A0A1G2LQB4_9BACT</name>
<gene>
    <name evidence="1" type="ORF">A2909_00785</name>
</gene>
<comment type="caution">
    <text evidence="1">The sequence shown here is derived from an EMBL/GenBank/DDBJ whole genome shotgun (WGS) entry which is preliminary data.</text>
</comment>
<proteinExistence type="predicted"/>
<organism evidence="1 2">
    <name type="scientific">Candidatus Tagabacteria bacterium RIFCSPLOWO2_01_FULL_39_11</name>
    <dbReference type="NCBI Taxonomy" id="1802295"/>
    <lineage>
        <taxon>Bacteria</taxon>
        <taxon>Candidatus Tagaibacteriota</taxon>
    </lineage>
</organism>
<protein>
    <submittedName>
        <fullName evidence="1">Uncharacterized protein</fullName>
    </submittedName>
</protein>
<reference evidence="1 2" key="1">
    <citation type="journal article" date="2016" name="Nat. Commun.">
        <title>Thousands of microbial genomes shed light on interconnected biogeochemical processes in an aquifer system.</title>
        <authorList>
            <person name="Anantharaman K."/>
            <person name="Brown C.T."/>
            <person name="Hug L.A."/>
            <person name="Sharon I."/>
            <person name="Castelle C.J."/>
            <person name="Probst A.J."/>
            <person name="Thomas B.C."/>
            <person name="Singh A."/>
            <person name="Wilkins M.J."/>
            <person name="Karaoz U."/>
            <person name="Brodie E.L."/>
            <person name="Williams K.H."/>
            <person name="Hubbard S.S."/>
            <person name="Banfield J.F."/>
        </authorList>
    </citation>
    <scope>NUCLEOTIDE SEQUENCE [LARGE SCALE GENOMIC DNA]</scope>
</reference>
<sequence length="118" mass="13070">MLEAFNWPDAVSVVTLEEALEINPPVRVERPLANKVEEALSGPDTDRWEFTVEEALDRKPPVIETKPVRVEVSVTVRVPPVLKFVPIVVAAVATNQTTNVERTTAVITAKYCCFLLNA</sequence>
<evidence type="ECO:0000313" key="1">
    <source>
        <dbReference type="EMBL" id="OHA13805.1"/>
    </source>
</evidence>
<dbReference type="AlphaFoldDB" id="A0A1G2LQB4"/>